<dbReference type="Proteomes" id="UP001234178">
    <property type="component" value="Unassembled WGS sequence"/>
</dbReference>
<dbReference type="EMBL" id="JAOYFB010000004">
    <property type="protein sequence ID" value="KAK4014989.1"/>
    <property type="molecule type" value="Genomic_DNA"/>
</dbReference>
<accession>A0ABQ9ZPY3</accession>
<organism evidence="1 2">
    <name type="scientific">Daphnia magna</name>
    <dbReference type="NCBI Taxonomy" id="35525"/>
    <lineage>
        <taxon>Eukaryota</taxon>
        <taxon>Metazoa</taxon>
        <taxon>Ecdysozoa</taxon>
        <taxon>Arthropoda</taxon>
        <taxon>Crustacea</taxon>
        <taxon>Branchiopoda</taxon>
        <taxon>Diplostraca</taxon>
        <taxon>Cladocera</taxon>
        <taxon>Anomopoda</taxon>
        <taxon>Daphniidae</taxon>
        <taxon>Daphnia</taxon>
    </lineage>
</organism>
<comment type="caution">
    <text evidence="1">The sequence shown here is derived from an EMBL/GenBank/DDBJ whole genome shotgun (WGS) entry which is preliminary data.</text>
</comment>
<name>A0ABQ9ZPY3_9CRUS</name>
<proteinExistence type="predicted"/>
<evidence type="ECO:0000313" key="1">
    <source>
        <dbReference type="EMBL" id="KAK4014989.1"/>
    </source>
</evidence>
<protein>
    <submittedName>
        <fullName evidence="1">Uncharacterized protein</fullName>
    </submittedName>
</protein>
<gene>
    <name evidence="1" type="ORF">OUZ56_027503</name>
</gene>
<keyword evidence="2" id="KW-1185">Reference proteome</keyword>
<reference evidence="1 2" key="1">
    <citation type="journal article" date="2023" name="Nucleic Acids Res.">
        <title>The hologenome of Daphnia magna reveals possible DNA methylation and microbiome-mediated evolution of the host genome.</title>
        <authorList>
            <person name="Chaturvedi A."/>
            <person name="Li X."/>
            <person name="Dhandapani V."/>
            <person name="Marshall H."/>
            <person name="Kissane S."/>
            <person name="Cuenca-Cambronero M."/>
            <person name="Asole G."/>
            <person name="Calvet F."/>
            <person name="Ruiz-Romero M."/>
            <person name="Marangio P."/>
            <person name="Guigo R."/>
            <person name="Rago D."/>
            <person name="Mirbahai L."/>
            <person name="Eastwood N."/>
            <person name="Colbourne J.K."/>
            <person name="Zhou J."/>
            <person name="Mallon E."/>
            <person name="Orsini L."/>
        </authorList>
    </citation>
    <scope>NUCLEOTIDE SEQUENCE [LARGE SCALE GENOMIC DNA]</scope>
    <source>
        <strain evidence="1">LRV0_1</strain>
    </source>
</reference>
<evidence type="ECO:0000313" key="2">
    <source>
        <dbReference type="Proteomes" id="UP001234178"/>
    </source>
</evidence>
<sequence>MASSWKSNIKQKKCITKVGMEVNASVAVSNTEQSMEEAISLQNFQVVAGEIAEFERGWLVVTTVLLNWFKIVTSIRQLTNEGKRLQPSH</sequence>